<dbReference type="EMBL" id="ADCY02000011">
    <property type="protein sequence ID" value="EFG31442.1"/>
    <property type="molecule type" value="Genomic_DNA"/>
</dbReference>
<keyword evidence="2" id="KW-0235">DNA replication</keyword>
<dbReference type="InterPro" id="IPR012340">
    <property type="entry name" value="NA-bd_OB-fold"/>
</dbReference>
<dbReference type="PIRSF" id="PIRSF003135">
    <property type="entry name" value="Primosomal_n"/>
    <property type="match status" value="1"/>
</dbReference>
<evidence type="ECO:0000313" key="6">
    <source>
        <dbReference type="Proteomes" id="UP000017813"/>
    </source>
</evidence>
<evidence type="ECO:0000256" key="3">
    <source>
        <dbReference type="ARBA" id="ARBA00023125"/>
    </source>
</evidence>
<dbReference type="PROSITE" id="PS50935">
    <property type="entry name" value="SSB"/>
    <property type="match status" value="1"/>
</dbReference>
<protein>
    <recommendedName>
        <fullName evidence="7">Primosomal replication protein N</fullName>
    </recommendedName>
</protein>
<reference evidence="5 6" key="2">
    <citation type="submission" date="2011-10" db="EMBL/GenBank/DDBJ databases">
        <title>The Genome Sequence of Simonsiella muelleri ATCC 29453.</title>
        <authorList>
            <consortium name="The Broad Institute Genome Sequencing Platform"/>
            <consortium name="The Broad Institute Genome Sequencing Center for Infectious Disease"/>
            <person name="Earl A."/>
            <person name="Ward D."/>
            <person name="Feldgarden M."/>
            <person name="Gevers D."/>
            <person name="Izard J."/>
            <person name="Baranova O.V."/>
            <person name="Blanton J.M."/>
            <person name="Tanner A.C."/>
            <person name="Dewhirst F."/>
            <person name="Young S.K."/>
            <person name="Zeng Q."/>
            <person name="Gargeya S."/>
            <person name="Fitzgerald M."/>
            <person name="Haas B."/>
            <person name="Abouelleil A."/>
            <person name="Alvarado L."/>
            <person name="Arachchi H.M."/>
            <person name="Berlin A."/>
            <person name="Brown A."/>
            <person name="Chapman S.B."/>
            <person name="Chen Z."/>
            <person name="Dunbar C."/>
            <person name="Freedman E."/>
            <person name="Gearin G."/>
            <person name="Goldberg J."/>
            <person name="Griggs A."/>
            <person name="Gujja S."/>
            <person name="Heiman D."/>
            <person name="Howarth C."/>
            <person name="Larson L."/>
            <person name="Lui A."/>
            <person name="MacDonald P.J.P."/>
            <person name="Montmayeur A."/>
            <person name="Murphy C."/>
            <person name="Neiman D."/>
            <person name="Pearson M."/>
            <person name="Priest M."/>
            <person name="Roberts A."/>
            <person name="Saif S."/>
            <person name="Shea T."/>
            <person name="Shenoy N."/>
            <person name="Sisk P."/>
            <person name="Stolte C."/>
            <person name="Sykes S."/>
            <person name="Wortman J."/>
            <person name="Nusbaum C."/>
            <person name="Birren B."/>
        </authorList>
    </citation>
    <scope>NUCLEOTIDE SEQUENCE [LARGE SCALE GENOMIC DNA]</scope>
    <source>
        <strain evidence="5 6">ATCC 29453</strain>
    </source>
</reference>
<dbReference type="InterPro" id="IPR023646">
    <property type="entry name" value="Prisomal_replication_PriB"/>
</dbReference>
<dbReference type="STRING" id="641147.HMPREF9021_00712"/>
<dbReference type="GO" id="GO:0003697">
    <property type="term" value="F:single-stranded DNA binding"/>
    <property type="evidence" value="ECO:0007669"/>
    <property type="project" value="InterPro"/>
</dbReference>
<dbReference type="Proteomes" id="UP000017813">
    <property type="component" value="Unassembled WGS sequence"/>
</dbReference>
<accession>V9H952</accession>
<sequence>MDNQFTLTAILQRVDVLRYTPSGTPILDVMLQHESWQEENHIPCQIKFELPARIIGQNAQAWQHEQGECVTVTGFLAQRSQRSNRPMLRIQHITKYKG</sequence>
<keyword evidence="6" id="KW-1185">Reference proteome</keyword>
<keyword evidence="3 4" id="KW-0238">DNA-binding</keyword>
<evidence type="ECO:0008006" key="7">
    <source>
        <dbReference type="Google" id="ProtNLM"/>
    </source>
</evidence>
<dbReference type="GO" id="GO:0006269">
    <property type="term" value="P:DNA replication, synthesis of primer"/>
    <property type="evidence" value="ECO:0007669"/>
    <property type="project" value="UniProtKB-KW"/>
</dbReference>
<dbReference type="HOGENOM" id="CLU_166075_1_2_4"/>
<dbReference type="Pfam" id="PF22657">
    <property type="entry name" value="SSB_1"/>
    <property type="match status" value="1"/>
</dbReference>
<comment type="caution">
    <text evidence="5">The sequence shown here is derived from an EMBL/GenBank/DDBJ whole genome shotgun (WGS) entry which is preliminary data.</text>
</comment>
<dbReference type="RefSeq" id="WP_002641496.1">
    <property type="nucleotide sequence ID" value="NZ_CP019448.1"/>
</dbReference>
<dbReference type="KEGG" id="smur:BWP33_09710"/>
<organism evidence="5 6">
    <name type="scientific">Simonsiella muelleri ATCC 29453</name>
    <dbReference type="NCBI Taxonomy" id="641147"/>
    <lineage>
        <taxon>Bacteria</taxon>
        <taxon>Pseudomonadati</taxon>
        <taxon>Pseudomonadota</taxon>
        <taxon>Betaproteobacteria</taxon>
        <taxon>Neisseriales</taxon>
        <taxon>Neisseriaceae</taxon>
        <taxon>Simonsiella</taxon>
    </lineage>
</organism>
<dbReference type="GO" id="GO:1990077">
    <property type="term" value="C:primosome complex"/>
    <property type="evidence" value="ECO:0007669"/>
    <property type="project" value="UniProtKB-KW"/>
</dbReference>
<evidence type="ECO:0000313" key="5">
    <source>
        <dbReference type="EMBL" id="EFG31442.1"/>
    </source>
</evidence>
<evidence type="ECO:0000256" key="1">
    <source>
        <dbReference type="ARBA" id="ARBA00022515"/>
    </source>
</evidence>
<evidence type="ECO:0000256" key="2">
    <source>
        <dbReference type="ARBA" id="ARBA00022705"/>
    </source>
</evidence>
<dbReference type="Gene3D" id="2.40.50.140">
    <property type="entry name" value="Nucleic acid-binding proteins"/>
    <property type="match status" value="1"/>
</dbReference>
<dbReference type="AlphaFoldDB" id="V9H952"/>
<dbReference type="eggNOG" id="COG2965">
    <property type="taxonomic scope" value="Bacteria"/>
</dbReference>
<dbReference type="OrthoDB" id="5296916at2"/>
<dbReference type="InterPro" id="IPR000424">
    <property type="entry name" value="Primosome_PriB/ssb"/>
</dbReference>
<name>V9H952_9NEIS</name>
<gene>
    <name evidence="5" type="ORF">HMPREF9021_00712</name>
</gene>
<evidence type="ECO:0000256" key="4">
    <source>
        <dbReference type="PROSITE-ProRule" id="PRU00252"/>
    </source>
</evidence>
<reference evidence="5 6" key="1">
    <citation type="submission" date="2010-03" db="EMBL/GenBank/DDBJ databases">
        <authorList>
            <consortium name="The Broad Institute Genome Sequencing Platform"/>
            <person name="Ward D."/>
            <person name="Earl A."/>
            <person name="Feldgarden M."/>
            <person name="Gevers D."/>
            <person name="Young S."/>
            <person name="Zeng Q."/>
            <person name="Koehrsen M."/>
            <person name="Alvarado L."/>
            <person name="Berlin A.M."/>
            <person name="Borenstein D."/>
            <person name="Chapman S.B."/>
            <person name="Chen Z."/>
            <person name="Engels R."/>
            <person name="Freedman E."/>
            <person name="Gellesch M."/>
            <person name="Goldberg J."/>
            <person name="Griggs A."/>
            <person name="Gujja S."/>
            <person name="Heilman E.R."/>
            <person name="Heiman D.I."/>
            <person name="Hepburn T.A."/>
            <person name="Howarth C."/>
            <person name="Jen D."/>
            <person name="Larson L."/>
            <person name="Mehta T."/>
            <person name="Park D."/>
            <person name="Pearson M."/>
            <person name="Richards J."/>
            <person name="Roberts A."/>
            <person name="Saif S."/>
            <person name="Shea T.D."/>
            <person name="Shenoy N."/>
            <person name="Sisk P."/>
            <person name="Stolte C."/>
            <person name="Sykes S.N."/>
            <person name="Walk T."/>
            <person name="White J."/>
            <person name="Yandava C."/>
            <person name="Izard J."/>
            <person name="Baranova O.V."/>
            <person name="Blanton J.M."/>
            <person name="Tanner A.C."/>
            <person name="Dewhirst F."/>
            <person name="Haas B."/>
            <person name="Nusbaum C."/>
            <person name="Birren B."/>
        </authorList>
    </citation>
    <scope>NUCLEOTIDE SEQUENCE [LARGE SCALE GENOMIC DNA]</scope>
    <source>
        <strain evidence="5 6">ATCC 29453</strain>
    </source>
</reference>
<dbReference type="SUPFAM" id="SSF50249">
    <property type="entry name" value="Nucleic acid-binding proteins"/>
    <property type="match status" value="1"/>
</dbReference>
<proteinExistence type="predicted"/>
<keyword evidence="1" id="KW-0639">Primosome</keyword>
<dbReference type="NCBIfam" id="TIGR04418">
    <property type="entry name" value="PriB_gamma"/>
    <property type="match status" value="1"/>
</dbReference>